<dbReference type="PANTHER" id="PTHR22380">
    <property type="entry name" value="TESTIS-EXPRESSED PROTEIN 15"/>
    <property type="match status" value="1"/>
</dbReference>
<keyword evidence="3" id="KW-1185">Reference proteome</keyword>
<dbReference type="GO" id="GO:0010569">
    <property type="term" value="P:regulation of double-strand break repair via homologous recombination"/>
    <property type="evidence" value="ECO:0007669"/>
    <property type="project" value="InterPro"/>
</dbReference>
<dbReference type="eggNOG" id="ENOG502QW6W">
    <property type="taxonomic scope" value="Eukaryota"/>
</dbReference>
<dbReference type="SUPFAM" id="SSF56399">
    <property type="entry name" value="ADP-ribosylation"/>
    <property type="match status" value="1"/>
</dbReference>
<protein>
    <recommendedName>
        <fullName evidence="1">TASOR pseudo-PARP domain-containing protein</fullName>
    </recommendedName>
</protein>
<reference evidence="2" key="2">
    <citation type="submission" date="2025-08" db="UniProtKB">
        <authorList>
            <consortium name="Ensembl"/>
        </authorList>
    </citation>
    <scope>IDENTIFICATION</scope>
</reference>
<name>H9G769_ANOCA</name>
<dbReference type="Gene3D" id="3.90.228.10">
    <property type="match status" value="1"/>
</dbReference>
<evidence type="ECO:0000259" key="1">
    <source>
        <dbReference type="Pfam" id="PF12509"/>
    </source>
</evidence>
<organism evidence="2 3">
    <name type="scientific">Anolis carolinensis</name>
    <name type="common">Green anole</name>
    <name type="synonym">American chameleon</name>
    <dbReference type="NCBI Taxonomy" id="28377"/>
    <lineage>
        <taxon>Eukaryota</taxon>
        <taxon>Metazoa</taxon>
        <taxon>Chordata</taxon>
        <taxon>Craniata</taxon>
        <taxon>Vertebrata</taxon>
        <taxon>Euteleostomi</taxon>
        <taxon>Lepidosauria</taxon>
        <taxon>Squamata</taxon>
        <taxon>Bifurcata</taxon>
        <taxon>Unidentata</taxon>
        <taxon>Episquamata</taxon>
        <taxon>Toxicofera</taxon>
        <taxon>Iguania</taxon>
        <taxon>Dactyloidae</taxon>
        <taxon>Anolis</taxon>
    </lineage>
</organism>
<evidence type="ECO:0000313" key="3">
    <source>
        <dbReference type="Proteomes" id="UP000001646"/>
    </source>
</evidence>
<dbReference type="AlphaFoldDB" id="H9G769"/>
<dbReference type="Proteomes" id="UP000001646">
    <property type="component" value="Unplaced"/>
</dbReference>
<dbReference type="STRING" id="28377.ENSACAP00000003117"/>
<feature type="domain" description="TASOR pseudo-PARP" evidence="1">
    <location>
        <begin position="75"/>
        <end position="220"/>
    </location>
</feature>
<reference evidence="2" key="1">
    <citation type="submission" date="2009-12" db="EMBL/GenBank/DDBJ databases">
        <title>The Genome Sequence of Anolis carolinensis (Green Anole Lizard).</title>
        <authorList>
            <consortium name="The Genome Sequencing Platform"/>
            <person name="Di Palma F."/>
            <person name="Alfoldi J."/>
            <person name="Heiman D."/>
            <person name="Young S."/>
            <person name="Grabherr M."/>
            <person name="Johnson J."/>
            <person name="Lander E.S."/>
            <person name="Lindblad-Toh K."/>
        </authorList>
    </citation>
    <scope>NUCLEOTIDE SEQUENCE [LARGE SCALE GENOMIC DNA]</scope>
    <source>
        <strain evidence="2">JBL SC #1</strain>
    </source>
</reference>
<dbReference type="Ensembl" id="ENSACAT00000003196.3">
    <property type="protein sequence ID" value="ENSACAP00000003117.3"/>
    <property type="gene ID" value="ENSACAG00000003236.3"/>
</dbReference>
<dbReference type="PANTHER" id="PTHR22380:SF1">
    <property type="entry name" value="TESTIS-EXPRESSED PROTEIN 15"/>
    <property type="match status" value="1"/>
</dbReference>
<dbReference type="InParanoid" id="H9G769"/>
<dbReference type="HOGENOM" id="CLU_699329_0_0_1"/>
<dbReference type="InterPro" id="IPR026616">
    <property type="entry name" value="TEX15"/>
</dbReference>
<reference evidence="2" key="3">
    <citation type="submission" date="2025-09" db="UniProtKB">
        <authorList>
            <consortium name="Ensembl"/>
        </authorList>
    </citation>
    <scope>IDENTIFICATION</scope>
</reference>
<dbReference type="GO" id="GO:0007140">
    <property type="term" value="P:male meiotic nuclear division"/>
    <property type="evidence" value="ECO:0007669"/>
    <property type="project" value="InterPro"/>
</dbReference>
<dbReference type="GeneTree" id="ENSGT00390000006260"/>
<evidence type="ECO:0000313" key="2">
    <source>
        <dbReference type="Ensembl" id="ENSACAP00000003117.3"/>
    </source>
</evidence>
<sequence length="388" mass="45064">EAFASPLRNFNLTKLTIFILTECFANKREYDEVKQCLIQGCLAKDNNFERWPIEKIEMLQNKHLEEEFVMKRSRLRQERKPDKELPCFLVVAKDDVSKICQSGLHIGQNLKIMDELGNRHLGVYLFRHVDIALKYAAIHSSHIENVIIFRVSESKIPMGLKRAVMKPLLKKPSLDPTHLHNFWRVSNLPFLDKVLERMLVYVYEYNELAKPVDRPRQCLPYAVVKIKCVNLKMHAGFTLTPSKSRPKGLPKRVERDLPLENCTRVTRIGKNQLIYEHFRKPYTEDLENCSPAESCPFSGRIQNWNGSSSETQHRKAKHNFSTRWDIAVNELTIQKTSGMDACIDIRSDHIENEKSLEMPIRVPPESGFSIVTTSKSIKDPRLVKRQQN</sequence>
<dbReference type="Pfam" id="PF12509">
    <property type="entry name" value="DUF3715"/>
    <property type="match status" value="1"/>
</dbReference>
<dbReference type="Bgee" id="ENSACAG00000003236">
    <property type="expression patterns" value="Expressed in dewlap and 3 other cell types or tissues"/>
</dbReference>
<dbReference type="GO" id="GO:0007129">
    <property type="term" value="P:homologous chromosome pairing at meiosis"/>
    <property type="evidence" value="ECO:0007669"/>
    <property type="project" value="InterPro"/>
</dbReference>
<proteinExistence type="predicted"/>
<dbReference type="InterPro" id="IPR022188">
    <property type="entry name" value="TASOR_DUF3715"/>
</dbReference>
<accession>H9G769</accession>